<dbReference type="SMART" id="SM00240">
    <property type="entry name" value="FHA"/>
    <property type="match status" value="1"/>
</dbReference>
<protein>
    <recommendedName>
        <fullName evidence="9">FHA domain-containing protein</fullName>
    </recommendedName>
</protein>
<dbReference type="AlphaFoldDB" id="A0ABD0TDN9"/>
<dbReference type="GO" id="GO:0006281">
    <property type="term" value="P:DNA repair"/>
    <property type="evidence" value="ECO:0007669"/>
    <property type="project" value="UniProtKB-KW"/>
</dbReference>
<comment type="subcellular location">
    <subcellularLocation>
        <location evidence="2">Chromosome</location>
    </subcellularLocation>
    <subcellularLocation>
        <location evidence="1">Nucleus</location>
    </subcellularLocation>
</comment>
<dbReference type="Proteomes" id="UP001549921">
    <property type="component" value="Unassembled WGS sequence"/>
</dbReference>
<dbReference type="GO" id="GO:0005634">
    <property type="term" value="C:nucleus"/>
    <property type="evidence" value="ECO:0007669"/>
    <property type="project" value="UniProtKB-SubCell"/>
</dbReference>
<dbReference type="GO" id="GO:0005694">
    <property type="term" value="C:chromosome"/>
    <property type="evidence" value="ECO:0007669"/>
    <property type="project" value="UniProtKB-SubCell"/>
</dbReference>
<keyword evidence="5" id="KW-0234">DNA repair</keyword>
<dbReference type="InterPro" id="IPR000253">
    <property type="entry name" value="FHA_dom"/>
</dbReference>
<evidence type="ECO:0000256" key="3">
    <source>
        <dbReference type="ARBA" id="ARBA00022454"/>
    </source>
</evidence>
<dbReference type="PANTHER" id="PTHR12162:SF0">
    <property type="entry name" value="NIBRIN"/>
    <property type="match status" value="1"/>
</dbReference>
<gene>
    <name evidence="10" type="ORF">ABMA28_014933</name>
</gene>
<dbReference type="EMBL" id="JBEDNZ010000006">
    <property type="protein sequence ID" value="KAL0841191.1"/>
    <property type="molecule type" value="Genomic_DNA"/>
</dbReference>
<dbReference type="Gene3D" id="3.40.50.10190">
    <property type="entry name" value="BRCT domain"/>
    <property type="match status" value="1"/>
</dbReference>
<accession>A0ABD0TDN9</accession>
<evidence type="ECO:0000256" key="4">
    <source>
        <dbReference type="ARBA" id="ARBA00022763"/>
    </source>
</evidence>
<dbReference type="InterPro" id="IPR008984">
    <property type="entry name" value="SMAD_FHA_dom_sf"/>
</dbReference>
<dbReference type="PANTHER" id="PTHR12162">
    <property type="entry name" value="NIBRIN-RELATED"/>
    <property type="match status" value="1"/>
</dbReference>
<evidence type="ECO:0000313" key="10">
    <source>
        <dbReference type="EMBL" id="KAL0841191.1"/>
    </source>
</evidence>
<dbReference type="CDD" id="cd22667">
    <property type="entry name" value="FHA_NBN"/>
    <property type="match status" value="1"/>
</dbReference>
<feature type="region of interest" description="Disordered" evidence="8">
    <location>
        <begin position="480"/>
        <end position="507"/>
    </location>
</feature>
<feature type="compositionally biased region" description="Polar residues" evidence="8">
    <location>
        <begin position="430"/>
        <end position="445"/>
    </location>
</feature>
<dbReference type="SUPFAM" id="SSF49879">
    <property type="entry name" value="SMAD/FHA domain"/>
    <property type="match status" value="1"/>
</dbReference>
<dbReference type="InterPro" id="IPR043014">
    <property type="entry name" value="Nibrin_BRCT2_sf"/>
</dbReference>
<evidence type="ECO:0000313" key="11">
    <source>
        <dbReference type="Proteomes" id="UP001549921"/>
    </source>
</evidence>
<keyword evidence="6" id="KW-0539">Nucleus</keyword>
<evidence type="ECO:0000256" key="7">
    <source>
        <dbReference type="ARBA" id="ARBA00044757"/>
    </source>
</evidence>
<dbReference type="Pfam" id="PF00498">
    <property type="entry name" value="FHA"/>
    <property type="match status" value="1"/>
</dbReference>
<evidence type="ECO:0000259" key="9">
    <source>
        <dbReference type="PROSITE" id="PS50006"/>
    </source>
</evidence>
<evidence type="ECO:0000256" key="6">
    <source>
        <dbReference type="ARBA" id="ARBA00023242"/>
    </source>
</evidence>
<dbReference type="InterPro" id="IPR036420">
    <property type="entry name" value="BRCT_dom_sf"/>
</dbReference>
<evidence type="ECO:0000256" key="8">
    <source>
        <dbReference type="SAM" id="MobiDB-lite"/>
    </source>
</evidence>
<evidence type="ECO:0000256" key="1">
    <source>
        <dbReference type="ARBA" id="ARBA00004123"/>
    </source>
</evidence>
<keyword evidence="3" id="KW-0158">Chromosome</keyword>
<dbReference type="Gene3D" id="3.40.50.10980">
    <property type="entry name" value="Nibrin, BRCT2 domain"/>
    <property type="match status" value="1"/>
</dbReference>
<feature type="domain" description="FHA" evidence="9">
    <location>
        <begin position="22"/>
        <end position="75"/>
    </location>
</feature>
<dbReference type="Pfam" id="PF16508">
    <property type="entry name" value="NIBRIN_BRCT_II"/>
    <property type="match status" value="1"/>
</dbReference>
<name>A0ABD0TDN9_LOXSC</name>
<dbReference type="PROSITE" id="PS50006">
    <property type="entry name" value="FHA_DOMAIN"/>
    <property type="match status" value="1"/>
</dbReference>
<dbReference type="Gene3D" id="2.60.200.20">
    <property type="match status" value="1"/>
</dbReference>
<sequence>MWYLTSEVDQRVIYIAGKNKEVTIGRSADAQQSSFVIPDDPSISRKHAILTNLNDGLFLQDLGSRYGTFINNDEKVESNSMIKLNDNDIVKFGKMGSVWTVHTKAFVTCTSTLKGENLQNLKTCLSNLSGSLKSEWDDTCKYLTMPAITLTMKVVLALVQGAHIVTVEYWNKCLEAVNLQTSLPDPNNFTPQIIESTLNKEVVSFLPDERRKNLLVGKKVIFFSKRQFEMYKAVLANASANPLLLSESKMTKSMLCEKDVFVIQYNITSASQETQTQRNSILDIVNYLKSKGKRVITDVEIGLAILYCSTDKYCNPDFNFPSEVIKQTDQTAKTSTVLAQESQEPTQGFHSKKENVIINESLTNTSMFDKNSFKRKMSDENDFQSNASKKLAVGGNNDSGGTKRKVDENNDIQSNPSKRHAADNDEDSFNFVNSDNTPAESSTKRLNLLKPQKRKLDCEDEEDDLFQFIQDRSKVPANASKSNIFGAKNSNTESNTEDADRNSANNNVDVSTLRGAKLEELMKNNEKLMKSESAILNKKIKEELDEKMNQLSLGTTVVKVRPDLIIKKEPIEIEESSSQVKNFKKFKKVWPVKMHVTIIPRSSMSTYKLDITKANESSSISINNQENMITNESEVNVQ</sequence>
<evidence type="ECO:0000256" key="2">
    <source>
        <dbReference type="ARBA" id="ARBA00004286"/>
    </source>
</evidence>
<dbReference type="CDD" id="cd17741">
    <property type="entry name" value="BRCT_nibrin"/>
    <property type="match status" value="1"/>
</dbReference>
<comment type="caution">
    <text evidence="10">The sequence shown here is derived from an EMBL/GenBank/DDBJ whole genome shotgun (WGS) entry which is preliminary data.</text>
</comment>
<dbReference type="InterPro" id="IPR040227">
    <property type="entry name" value="Nibrin-rel"/>
</dbReference>
<proteinExistence type="inferred from homology"/>
<dbReference type="InterPro" id="IPR032429">
    <property type="entry name" value="Nibrin_BRCT2"/>
</dbReference>
<keyword evidence="4" id="KW-0227">DNA damage</keyword>
<feature type="compositionally biased region" description="Polar residues" evidence="8">
    <location>
        <begin position="480"/>
        <end position="494"/>
    </location>
</feature>
<feature type="region of interest" description="Disordered" evidence="8">
    <location>
        <begin position="377"/>
        <end position="448"/>
    </location>
</feature>
<reference evidence="10 11" key="1">
    <citation type="submission" date="2024-06" db="EMBL/GenBank/DDBJ databases">
        <title>A chromosome-level genome assembly of beet webworm, Loxostege sticticalis.</title>
        <authorList>
            <person name="Zhang Y."/>
        </authorList>
    </citation>
    <scope>NUCLEOTIDE SEQUENCE [LARGE SCALE GENOMIC DNA]</scope>
    <source>
        <strain evidence="10">AQ028</strain>
        <tissue evidence="10">Male pupae</tissue>
    </source>
</reference>
<organism evidence="10 11">
    <name type="scientific">Loxostege sticticalis</name>
    <name type="common">Beet webworm moth</name>
    <dbReference type="NCBI Taxonomy" id="481309"/>
    <lineage>
        <taxon>Eukaryota</taxon>
        <taxon>Metazoa</taxon>
        <taxon>Ecdysozoa</taxon>
        <taxon>Arthropoda</taxon>
        <taxon>Hexapoda</taxon>
        <taxon>Insecta</taxon>
        <taxon>Pterygota</taxon>
        <taxon>Neoptera</taxon>
        <taxon>Endopterygota</taxon>
        <taxon>Lepidoptera</taxon>
        <taxon>Glossata</taxon>
        <taxon>Ditrysia</taxon>
        <taxon>Pyraloidea</taxon>
        <taxon>Crambidae</taxon>
        <taxon>Pyraustinae</taxon>
        <taxon>Loxostege</taxon>
    </lineage>
</organism>
<comment type="similarity">
    <text evidence="7">Belongs to the Nibrin family.</text>
</comment>
<evidence type="ECO:0000256" key="5">
    <source>
        <dbReference type="ARBA" id="ARBA00023204"/>
    </source>
</evidence>